<keyword evidence="1 4" id="KW-0378">Hydrolase</keyword>
<dbReference type="GO" id="GO:0019700">
    <property type="term" value="P:organic phosphonate catabolic process"/>
    <property type="evidence" value="ECO:0007669"/>
    <property type="project" value="InterPro"/>
</dbReference>
<dbReference type="InterPro" id="IPR036412">
    <property type="entry name" value="HAD-like_sf"/>
</dbReference>
<comment type="function">
    <text evidence="4">Involved in phosphonate degradation.</text>
</comment>
<dbReference type="RefSeq" id="WP_176764562.1">
    <property type="nucleotide sequence ID" value="NZ_FNEN01000002.1"/>
</dbReference>
<comment type="cofactor">
    <cofactor evidence="4">
        <name>Mg(2+)</name>
        <dbReference type="ChEBI" id="CHEBI:18420"/>
    </cofactor>
    <text evidence="4">Binds 1 Mg(2+) ion per subunit.</text>
</comment>
<dbReference type="InterPro" id="IPR023214">
    <property type="entry name" value="HAD_sf"/>
</dbReference>
<keyword evidence="2 4" id="KW-0460">Magnesium</keyword>
<dbReference type="NCBIfam" id="TIGR01422">
    <property type="entry name" value="phosphonatase"/>
    <property type="match status" value="1"/>
</dbReference>
<proteinExistence type="inferred from homology"/>
<name>A0A1G8KBL4_9BACI</name>
<comment type="catalytic activity">
    <reaction evidence="4">
        <text>phosphonoacetaldehyde + H2O = acetaldehyde + phosphate + H(+)</text>
        <dbReference type="Rhea" id="RHEA:18905"/>
        <dbReference type="ChEBI" id="CHEBI:15343"/>
        <dbReference type="ChEBI" id="CHEBI:15377"/>
        <dbReference type="ChEBI" id="CHEBI:15378"/>
        <dbReference type="ChEBI" id="CHEBI:43474"/>
        <dbReference type="ChEBI" id="CHEBI:58383"/>
        <dbReference type="EC" id="3.11.1.1"/>
    </reaction>
</comment>
<dbReference type="InterPro" id="IPR006439">
    <property type="entry name" value="HAD-SF_hydro_IA"/>
</dbReference>
<dbReference type="Proteomes" id="UP000198853">
    <property type="component" value="Unassembled WGS sequence"/>
</dbReference>
<dbReference type="PANTHER" id="PTHR43434">
    <property type="entry name" value="PHOSPHOGLYCOLATE PHOSPHATASE"/>
    <property type="match status" value="1"/>
</dbReference>
<feature type="active site" description="Schiff-base intermediate with substrate" evidence="4">
    <location>
        <position position="56"/>
    </location>
</feature>
<dbReference type="InterPro" id="IPR041492">
    <property type="entry name" value="HAD_2"/>
</dbReference>
<keyword evidence="6" id="KW-1185">Reference proteome</keyword>
<evidence type="ECO:0000313" key="6">
    <source>
        <dbReference type="Proteomes" id="UP000198853"/>
    </source>
</evidence>
<feature type="binding site" evidence="4">
    <location>
        <position position="189"/>
    </location>
    <ligand>
        <name>Mg(2+)</name>
        <dbReference type="ChEBI" id="CHEBI:18420"/>
    </ligand>
</feature>
<feature type="binding site" evidence="4">
    <location>
        <position position="15"/>
    </location>
    <ligand>
        <name>Mg(2+)</name>
        <dbReference type="ChEBI" id="CHEBI:18420"/>
    </ligand>
</feature>
<evidence type="ECO:0000256" key="1">
    <source>
        <dbReference type="ARBA" id="ARBA00022801"/>
    </source>
</evidence>
<comment type="subunit">
    <text evidence="4">Homodimer.</text>
</comment>
<evidence type="ECO:0000256" key="2">
    <source>
        <dbReference type="ARBA" id="ARBA00022842"/>
    </source>
</evidence>
<dbReference type="InterPro" id="IPR006323">
    <property type="entry name" value="Phosphonoacetald_hydro"/>
</dbReference>
<sequence length="277" mass="31594">MSEHSLKYIKAVFMDWAGTMIDYGCFSPIDIFIEIFLTKEIEITREEARKPMGYPKRDHIEEICKMERIENLWKDKYRKFPDTTDIDDLYSHFETDLLSILPKYCTLIPGAAEISQRLQNMGIKIGSTTGFTREMIDIVIPHAKKQGYTPDSVVTSDEVPSGRPRPWMIYHNAINLDAYPLKHTVKVGDTLNDIYEGQNAGTWTVGIIKGSSELGMTEEDVNQCDSLSLEIKMETVSQQFKDAGADYVIENIGQLEEVLSNIDHRISMIENPSIRAE</sequence>
<protein>
    <recommendedName>
        <fullName evidence="4">Phosphonoacetaldehyde hydrolase</fullName>
        <shortName evidence="4">Phosphonatase</shortName>
        <ecNumber evidence="4">3.11.1.1</ecNumber>
    </recommendedName>
    <alternativeName>
        <fullName evidence="4">Phosphonoacetaldehyde phosphonohydrolase</fullName>
    </alternativeName>
</protein>
<dbReference type="HAMAP" id="MF_01375">
    <property type="entry name" value="PhnX"/>
    <property type="match status" value="1"/>
</dbReference>
<keyword evidence="3 4" id="KW-0704">Schiff base</keyword>
<dbReference type="GO" id="GO:0005829">
    <property type="term" value="C:cytosol"/>
    <property type="evidence" value="ECO:0007669"/>
    <property type="project" value="TreeGrafter"/>
</dbReference>
<evidence type="ECO:0000313" key="5">
    <source>
        <dbReference type="EMBL" id="SDI40749.1"/>
    </source>
</evidence>
<dbReference type="AlphaFoldDB" id="A0A1G8KBL4"/>
<dbReference type="Gene3D" id="1.10.150.240">
    <property type="entry name" value="Putative phosphatase, domain 2"/>
    <property type="match status" value="1"/>
</dbReference>
<dbReference type="EC" id="3.11.1.1" evidence="4"/>
<dbReference type="GO" id="GO:0000287">
    <property type="term" value="F:magnesium ion binding"/>
    <property type="evidence" value="ECO:0007669"/>
    <property type="project" value="UniProtKB-UniRule"/>
</dbReference>
<dbReference type="Gene3D" id="3.40.50.1000">
    <property type="entry name" value="HAD superfamily/HAD-like"/>
    <property type="match status" value="1"/>
</dbReference>
<dbReference type="Pfam" id="PF13419">
    <property type="entry name" value="HAD_2"/>
    <property type="match status" value="1"/>
</dbReference>
<comment type="similarity">
    <text evidence="4">Belongs to the HAD-like hydrolase superfamily. PhnX family.</text>
</comment>
<dbReference type="InterPro" id="IPR050155">
    <property type="entry name" value="HAD-like_hydrolase_sf"/>
</dbReference>
<dbReference type="GO" id="GO:0006281">
    <property type="term" value="P:DNA repair"/>
    <property type="evidence" value="ECO:0007669"/>
    <property type="project" value="TreeGrafter"/>
</dbReference>
<gene>
    <name evidence="4" type="primary">phnX</name>
    <name evidence="5" type="ORF">SAMN04488123_1022</name>
</gene>
<evidence type="ECO:0000256" key="4">
    <source>
        <dbReference type="HAMAP-Rule" id="MF_01375"/>
    </source>
</evidence>
<evidence type="ECO:0000256" key="3">
    <source>
        <dbReference type="ARBA" id="ARBA00023270"/>
    </source>
</evidence>
<dbReference type="GO" id="GO:0050194">
    <property type="term" value="F:phosphonoacetaldehyde hydrolase activity"/>
    <property type="evidence" value="ECO:0007669"/>
    <property type="project" value="UniProtKB-UniRule"/>
</dbReference>
<keyword evidence="4" id="KW-0479">Metal-binding</keyword>
<dbReference type="SFLD" id="SFLDG01135">
    <property type="entry name" value="C1.5.6:_HAD__Beta-PGM__Phospha"/>
    <property type="match status" value="1"/>
</dbReference>
<reference evidence="5 6" key="1">
    <citation type="submission" date="2016-10" db="EMBL/GenBank/DDBJ databases">
        <authorList>
            <person name="de Groot N.N."/>
        </authorList>
    </citation>
    <scope>NUCLEOTIDE SEQUENCE [LARGE SCALE GENOMIC DNA]</scope>
    <source>
        <strain evidence="5 6">DSM 21771</strain>
    </source>
</reference>
<dbReference type="PANTHER" id="PTHR43434:SF19">
    <property type="entry name" value="PHOSPHONOACETALDEHYDE HYDROLASE"/>
    <property type="match status" value="1"/>
</dbReference>
<dbReference type="InterPro" id="IPR023198">
    <property type="entry name" value="PGP-like_dom2"/>
</dbReference>
<feature type="active site" description="Nucleophile" evidence="4">
    <location>
        <position position="15"/>
    </location>
</feature>
<accession>A0A1G8KBL4</accession>
<dbReference type="NCBIfam" id="TIGR01549">
    <property type="entry name" value="HAD-SF-IA-v1"/>
    <property type="match status" value="1"/>
</dbReference>
<dbReference type="SUPFAM" id="SSF56784">
    <property type="entry name" value="HAD-like"/>
    <property type="match status" value="1"/>
</dbReference>
<feature type="binding site" evidence="4">
    <location>
        <position position="17"/>
    </location>
    <ligand>
        <name>Mg(2+)</name>
        <dbReference type="ChEBI" id="CHEBI:18420"/>
    </ligand>
</feature>
<dbReference type="GO" id="GO:0008967">
    <property type="term" value="F:phosphoglycolate phosphatase activity"/>
    <property type="evidence" value="ECO:0007669"/>
    <property type="project" value="TreeGrafter"/>
</dbReference>
<dbReference type="SFLD" id="SFLDS00003">
    <property type="entry name" value="Haloacid_Dehalogenase"/>
    <property type="match status" value="1"/>
</dbReference>
<dbReference type="EMBL" id="FNEN01000002">
    <property type="protein sequence ID" value="SDI40749.1"/>
    <property type="molecule type" value="Genomic_DNA"/>
</dbReference>
<dbReference type="SFLD" id="SFLDG01129">
    <property type="entry name" value="C1.5:_HAD__Beta-PGM__Phosphata"/>
    <property type="match status" value="1"/>
</dbReference>
<organism evidence="5 6">
    <name type="scientific">Natribacillus halophilus</name>
    <dbReference type="NCBI Taxonomy" id="549003"/>
    <lineage>
        <taxon>Bacteria</taxon>
        <taxon>Bacillati</taxon>
        <taxon>Bacillota</taxon>
        <taxon>Bacilli</taxon>
        <taxon>Bacillales</taxon>
        <taxon>Bacillaceae</taxon>
        <taxon>Natribacillus</taxon>
    </lineage>
</organism>